<dbReference type="PANTHER" id="PTHR11062">
    <property type="entry name" value="EXOSTOSIN HEPARAN SULFATE GLYCOSYLTRANSFERASE -RELATED"/>
    <property type="match status" value="1"/>
</dbReference>
<organism evidence="9 10">
    <name type="scientific">Gossypium barbadense</name>
    <name type="common">Sea Island cotton</name>
    <name type="synonym">Hibiscus barbadensis</name>
    <dbReference type="NCBI Taxonomy" id="3634"/>
    <lineage>
        <taxon>Eukaryota</taxon>
        <taxon>Viridiplantae</taxon>
        <taxon>Streptophyta</taxon>
        <taxon>Embryophyta</taxon>
        <taxon>Tracheophyta</taxon>
        <taxon>Spermatophyta</taxon>
        <taxon>Magnoliopsida</taxon>
        <taxon>eudicotyledons</taxon>
        <taxon>Gunneridae</taxon>
        <taxon>Pentapetalae</taxon>
        <taxon>rosids</taxon>
        <taxon>malvids</taxon>
        <taxon>Malvales</taxon>
        <taxon>Malvaceae</taxon>
        <taxon>Malvoideae</taxon>
        <taxon>Gossypium</taxon>
    </lineage>
</organism>
<dbReference type="GO" id="GO:0000139">
    <property type="term" value="C:Golgi membrane"/>
    <property type="evidence" value="ECO:0007669"/>
    <property type="project" value="UniProtKB-SubCell"/>
</dbReference>
<protein>
    <recommendedName>
        <fullName evidence="8">Exostosin GT47 domain-containing protein</fullName>
    </recommendedName>
</protein>
<feature type="region of interest" description="Disordered" evidence="6">
    <location>
        <begin position="306"/>
        <end position="347"/>
    </location>
</feature>
<dbReference type="Proteomes" id="UP000239757">
    <property type="component" value="Unassembled WGS sequence"/>
</dbReference>
<keyword evidence="5" id="KW-0333">Golgi apparatus</keyword>
<name>A0A2P5YP31_GOSBA</name>
<keyword evidence="4" id="KW-0735">Signal-anchor</keyword>
<evidence type="ECO:0000313" key="9">
    <source>
        <dbReference type="EMBL" id="PPS17354.1"/>
    </source>
</evidence>
<proteinExistence type="inferred from homology"/>
<evidence type="ECO:0000256" key="1">
    <source>
        <dbReference type="ARBA" id="ARBA00004323"/>
    </source>
</evidence>
<accession>A0A2P5YP31</accession>
<dbReference type="PANTHER" id="PTHR11062:SF108">
    <property type="entry name" value="EXOSTOSIN FAMILY PROTEIN"/>
    <property type="match status" value="1"/>
</dbReference>
<dbReference type="InterPro" id="IPR004263">
    <property type="entry name" value="Exostosin"/>
</dbReference>
<evidence type="ECO:0000256" key="2">
    <source>
        <dbReference type="ARBA" id="ARBA00010271"/>
    </source>
</evidence>
<keyword evidence="7" id="KW-1133">Transmembrane helix</keyword>
<keyword evidence="7" id="KW-0812">Transmembrane</keyword>
<dbReference type="InterPro" id="IPR040911">
    <property type="entry name" value="Exostosin_GT47"/>
</dbReference>
<evidence type="ECO:0000259" key="8">
    <source>
        <dbReference type="Pfam" id="PF03016"/>
    </source>
</evidence>
<evidence type="ECO:0000256" key="5">
    <source>
        <dbReference type="ARBA" id="ARBA00023034"/>
    </source>
</evidence>
<reference evidence="9 10" key="1">
    <citation type="submission" date="2015-01" db="EMBL/GenBank/DDBJ databases">
        <title>Genome of allotetraploid Gossypium barbadense reveals genomic plasticity and fiber elongation in cotton evolution.</title>
        <authorList>
            <person name="Chen X."/>
            <person name="Liu X."/>
            <person name="Zhao B."/>
            <person name="Zheng H."/>
            <person name="Hu Y."/>
            <person name="Lu G."/>
            <person name="Yang C."/>
            <person name="Chen J."/>
            <person name="Shan C."/>
            <person name="Zhang L."/>
            <person name="Zhou Y."/>
            <person name="Wang L."/>
            <person name="Guo W."/>
            <person name="Bai Y."/>
            <person name="Ruan J."/>
            <person name="Shangguan X."/>
            <person name="Mao Y."/>
            <person name="Jiang J."/>
            <person name="Zhu Y."/>
            <person name="Lei J."/>
            <person name="Kang H."/>
            <person name="Chen S."/>
            <person name="He X."/>
            <person name="Wang R."/>
            <person name="Wang Y."/>
            <person name="Chen J."/>
            <person name="Wang L."/>
            <person name="Yu S."/>
            <person name="Wang B."/>
            <person name="Wei J."/>
            <person name="Song S."/>
            <person name="Lu X."/>
            <person name="Gao Z."/>
            <person name="Gu W."/>
            <person name="Deng X."/>
            <person name="Ma D."/>
            <person name="Wang S."/>
            <person name="Liang W."/>
            <person name="Fang L."/>
            <person name="Cai C."/>
            <person name="Zhu X."/>
            <person name="Zhou B."/>
            <person name="Zhang Y."/>
            <person name="Chen Z."/>
            <person name="Xu S."/>
            <person name="Zhu R."/>
            <person name="Wang S."/>
            <person name="Zhang T."/>
            <person name="Zhao G."/>
        </authorList>
    </citation>
    <scope>NUCLEOTIDE SEQUENCE [LARGE SCALE GENOMIC DNA]</scope>
    <source>
        <strain evidence="10">cv. Xinhai21</strain>
        <tissue evidence="9">Leaf</tissue>
    </source>
</reference>
<gene>
    <name evidence="9" type="ORF">GOBAR_AA03218</name>
</gene>
<evidence type="ECO:0000256" key="6">
    <source>
        <dbReference type="SAM" id="MobiDB-lite"/>
    </source>
</evidence>
<evidence type="ECO:0000313" key="10">
    <source>
        <dbReference type="Proteomes" id="UP000239757"/>
    </source>
</evidence>
<comment type="similarity">
    <text evidence="2">Belongs to the glycosyltransferase 47 family.</text>
</comment>
<feature type="compositionally biased region" description="Basic and acidic residues" evidence="6">
    <location>
        <begin position="310"/>
        <end position="321"/>
    </location>
</feature>
<feature type="transmembrane region" description="Helical" evidence="7">
    <location>
        <begin position="16"/>
        <end position="33"/>
    </location>
</feature>
<sequence length="819" mass="92588">MGHELKSLIQLDTRKLIWLIGITFAVIVTFQYIELPYGNVLWSLFPFGKVSVDEKSSILASGPSSAESGFYFNGTNAGNETVHDDEIFEGKDIDTDVITEADVGLNKSSTFDEGTKAWKESSTAEPVELNKNSTADKAGNETAHDDEIFEGRDIDTDVITEADVGLNKSSTFDEVDNTGNETAHDDEIFEGRDIDTDVITEADVGLNKSSTFDEGTEALKESSTAELVELNKNSTVNNAESSKSEEFEKDSNITSLNNLNQTGAVNETAKADDFTPEVGLNRSSILDKELNERSNITVLDIVESSNNKSVAEDVGKSEKSFASKNDTVDNNTSNNNAPDTGLGTTNITSEKGVETNISAPVVSFNSSISSVEQHVTPSFDKNEKPKPIQNDFTKPSDNSSPRKAPKMKKKPEMLPPAVTTIADMNNLLDQSRVSYESPTPKWSSRADKVLLEARLQIENAPIIKNDPQLYAPLFRNLSMFKRSYELMENTLKVYVYKEGKRPIVHTPVLRGIYASEGWFMKQLETNKKFVTKNPRDAYLFYLPFSSRMLEETLYVPDSHSHKNLIEYLKNYVDTIAAKYPFWNRTEGADHFLVACHDWAPSETRNHMANCIRALCNSDVREGYVFGKDVSLPETYVRNPQKPLRDLGGNPPSKRPILAFFAGSMHGYLRPILLEQWGNKDPDMKIFGKMPNVKGKMNYIRHMKSSKYCLCPRGYEVNSPRVVEAIFYECVPVIISDNFVPPFFEVLNWESFSVFILEKDIPNLKKILLSIPDKRYRQMQLRVKKIQQHFLWHPKPEKYDIFHMILHSVWYNRVFQMKPR</sequence>
<keyword evidence="3" id="KW-0328">Glycosyltransferase</keyword>
<feature type="compositionally biased region" description="Low complexity" evidence="6">
    <location>
        <begin position="328"/>
        <end position="340"/>
    </location>
</feature>
<feature type="region of interest" description="Disordered" evidence="6">
    <location>
        <begin position="373"/>
        <end position="411"/>
    </location>
</feature>
<keyword evidence="3" id="KW-0808">Transferase</keyword>
<dbReference type="AlphaFoldDB" id="A0A2P5YP31"/>
<feature type="domain" description="Exostosin GT47" evidence="8">
    <location>
        <begin position="488"/>
        <end position="768"/>
    </location>
</feature>
<dbReference type="Pfam" id="PF03016">
    <property type="entry name" value="Exostosin_GT47"/>
    <property type="match status" value="1"/>
</dbReference>
<keyword evidence="7" id="KW-0472">Membrane</keyword>
<evidence type="ECO:0000256" key="3">
    <source>
        <dbReference type="ARBA" id="ARBA00022676"/>
    </source>
</evidence>
<evidence type="ECO:0000256" key="7">
    <source>
        <dbReference type="SAM" id="Phobius"/>
    </source>
</evidence>
<comment type="subcellular location">
    <subcellularLocation>
        <location evidence="1">Golgi apparatus membrane</location>
        <topology evidence="1">Single-pass type II membrane protein</topology>
    </subcellularLocation>
</comment>
<evidence type="ECO:0000256" key="4">
    <source>
        <dbReference type="ARBA" id="ARBA00022968"/>
    </source>
</evidence>
<feature type="compositionally biased region" description="Polar residues" evidence="6">
    <location>
        <begin position="390"/>
        <end position="399"/>
    </location>
</feature>
<dbReference type="GO" id="GO:0016757">
    <property type="term" value="F:glycosyltransferase activity"/>
    <property type="evidence" value="ECO:0007669"/>
    <property type="project" value="UniProtKB-KW"/>
</dbReference>
<dbReference type="EMBL" id="KZ662935">
    <property type="protein sequence ID" value="PPS17354.1"/>
    <property type="molecule type" value="Genomic_DNA"/>
</dbReference>
<dbReference type="OrthoDB" id="1924787at2759"/>